<evidence type="ECO:0000259" key="10">
    <source>
        <dbReference type="Pfam" id="PF02602"/>
    </source>
</evidence>
<dbReference type="InterPro" id="IPR039793">
    <property type="entry name" value="UROS/Hem4"/>
</dbReference>
<dbReference type="UniPathway" id="UPA00251">
    <property type="reaction ID" value="UER00320"/>
</dbReference>
<evidence type="ECO:0000256" key="8">
    <source>
        <dbReference type="ARBA" id="ARBA00048617"/>
    </source>
</evidence>
<dbReference type="InterPro" id="IPR003754">
    <property type="entry name" value="4pyrrol_synth_uPrphyn_synth"/>
</dbReference>
<dbReference type="PANTHER" id="PTHR38042:SF1">
    <property type="entry name" value="UROPORPHYRINOGEN-III SYNTHASE, CHLOROPLASTIC"/>
    <property type="match status" value="1"/>
</dbReference>
<proteinExistence type="inferred from homology"/>
<evidence type="ECO:0000256" key="3">
    <source>
        <dbReference type="ARBA" id="ARBA00013109"/>
    </source>
</evidence>
<evidence type="ECO:0000256" key="1">
    <source>
        <dbReference type="ARBA" id="ARBA00004772"/>
    </source>
</evidence>
<name>A0A538TW32_UNCEI</name>
<dbReference type="InterPro" id="IPR036108">
    <property type="entry name" value="4pyrrol_syn_uPrphyn_synt_sf"/>
</dbReference>
<feature type="domain" description="Tetrapyrrole biosynthesis uroporphyrinogen III synthase" evidence="10">
    <location>
        <begin position="20"/>
        <end position="238"/>
    </location>
</feature>
<comment type="caution">
    <text evidence="11">The sequence shown here is derived from an EMBL/GenBank/DDBJ whole genome shotgun (WGS) entry which is preliminary data.</text>
</comment>
<keyword evidence="5 9" id="KW-0627">Porphyrin biosynthesis</keyword>
<dbReference type="EMBL" id="VBPA01000433">
    <property type="protein sequence ID" value="TMQ67788.1"/>
    <property type="molecule type" value="Genomic_DNA"/>
</dbReference>
<organism evidence="11 12">
    <name type="scientific">Eiseniibacteriota bacterium</name>
    <dbReference type="NCBI Taxonomy" id="2212470"/>
    <lineage>
        <taxon>Bacteria</taxon>
        <taxon>Candidatus Eiseniibacteriota</taxon>
    </lineage>
</organism>
<sequence length="255" mass="26458">MSASLWRVAVTRDEGGEGVLSEALRRHGMEPVPCPVVAEMPPLDPAPLAAAARTLEEYDWMIAASARAVAALMALRAGRLLPRELRTAAVGPSTAQALALSGAVTAVTAATAGAAPLLEILRPLDRWPERRVLLPRAAEGRPEILEALRGWGARVDDVVAYRTVPRPPAEIAAAWRDAAPDAAVVASPVAARALVQALGAAALRRLEPVVAIGSTTSMALVALGVRAVVPPRAAFEAVAALLAGMREARRVGSPS</sequence>
<protein>
    <recommendedName>
        <fullName evidence="7 9">Uroporphyrinogen-III synthase</fullName>
        <ecNumber evidence="3 9">4.2.1.75</ecNumber>
    </recommendedName>
</protein>
<dbReference type="AlphaFoldDB" id="A0A538TW32"/>
<evidence type="ECO:0000256" key="9">
    <source>
        <dbReference type="RuleBase" id="RU366031"/>
    </source>
</evidence>
<evidence type="ECO:0000313" key="12">
    <source>
        <dbReference type="Proteomes" id="UP000319836"/>
    </source>
</evidence>
<evidence type="ECO:0000256" key="4">
    <source>
        <dbReference type="ARBA" id="ARBA00023239"/>
    </source>
</evidence>
<evidence type="ECO:0000256" key="6">
    <source>
        <dbReference type="ARBA" id="ARBA00037589"/>
    </source>
</evidence>
<dbReference type="Proteomes" id="UP000319836">
    <property type="component" value="Unassembled WGS sequence"/>
</dbReference>
<dbReference type="SUPFAM" id="SSF69618">
    <property type="entry name" value="HemD-like"/>
    <property type="match status" value="1"/>
</dbReference>
<comment type="function">
    <text evidence="6 9">Catalyzes cyclization of the linear tetrapyrrole, hydroxymethylbilane, to the macrocyclic uroporphyrinogen III.</text>
</comment>
<dbReference type="Gene3D" id="3.40.50.10090">
    <property type="match status" value="2"/>
</dbReference>
<comment type="catalytic activity">
    <reaction evidence="8 9">
        <text>hydroxymethylbilane = uroporphyrinogen III + H2O</text>
        <dbReference type="Rhea" id="RHEA:18965"/>
        <dbReference type="ChEBI" id="CHEBI:15377"/>
        <dbReference type="ChEBI" id="CHEBI:57308"/>
        <dbReference type="ChEBI" id="CHEBI:57845"/>
        <dbReference type="EC" id="4.2.1.75"/>
    </reaction>
</comment>
<dbReference type="Pfam" id="PF02602">
    <property type="entry name" value="HEM4"/>
    <property type="match status" value="1"/>
</dbReference>
<dbReference type="EC" id="4.2.1.75" evidence="3 9"/>
<evidence type="ECO:0000256" key="2">
    <source>
        <dbReference type="ARBA" id="ARBA00008133"/>
    </source>
</evidence>
<accession>A0A538TW32</accession>
<dbReference type="GO" id="GO:0004852">
    <property type="term" value="F:uroporphyrinogen-III synthase activity"/>
    <property type="evidence" value="ECO:0007669"/>
    <property type="project" value="UniProtKB-UniRule"/>
</dbReference>
<evidence type="ECO:0000313" key="11">
    <source>
        <dbReference type="EMBL" id="TMQ67788.1"/>
    </source>
</evidence>
<comment type="similarity">
    <text evidence="2 9">Belongs to the uroporphyrinogen-III synthase family.</text>
</comment>
<gene>
    <name evidence="11" type="ORF">E6K80_14945</name>
</gene>
<reference evidence="11 12" key="1">
    <citation type="journal article" date="2019" name="Nat. Microbiol.">
        <title>Mediterranean grassland soil C-N compound turnover is dependent on rainfall and depth, and is mediated by genomically divergent microorganisms.</title>
        <authorList>
            <person name="Diamond S."/>
            <person name="Andeer P.F."/>
            <person name="Li Z."/>
            <person name="Crits-Christoph A."/>
            <person name="Burstein D."/>
            <person name="Anantharaman K."/>
            <person name="Lane K.R."/>
            <person name="Thomas B.C."/>
            <person name="Pan C."/>
            <person name="Northen T.R."/>
            <person name="Banfield J.F."/>
        </authorList>
    </citation>
    <scope>NUCLEOTIDE SEQUENCE [LARGE SCALE GENOMIC DNA]</scope>
    <source>
        <strain evidence="11">WS_10</strain>
    </source>
</reference>
<evidence type="ECO:0000256" key="5">
    <source>
        <dbReference type="ARBA" id="ARBA00023244"/>
    </source>
</evidence>
<dbReference type="PANTHER" id="PTHR38042">
    <property type="entry name" value="UROPORPHYRINOGEN-III SYNTHASE, CHLOROPLASTIC"/>
    <property type="match status" value="1"/>
</dbReference>
<dbReference type="GO" id="GO:0006782">
    <property type="term" value="P:protoporphyrinogen IX biosynthetic process"/>
    <property type="evidence" value="ECO:0007669"/>
    <property type="project" value="UniProtKB-UniRule"/>
</dbReference>
<dbReference type="GO" id="GO:0006780">
    <property type="term" value="P:uroporphyrinogen III biosynthetic process"/>
    <property type="evidence" value="ECO:0007669"/>
    <property type="project" value="UniProtKB-UniRule"/>
</dbReference>
<dbReference type="CDD" id="cd06578">
    <property type="entry name" value="HemD"/>
    <property type="match status" value="1"/>
</dbReference>
<keyword evidence="4 9" id="KW-0456">Lyase</keyword>
<comment type="pathway">
    <text evidence="1 9">Porphyrin-containing compound metabolism; protoporphyrin-IX biosynthesis; coproporphyrinogen-III from 5-aminolevulinate: step 3/4.</text>
</comment>
<evidence type="ECO:0000256" key="7">
    <source>
        <dbReference type="ARBA" id="ARBA00040167"/>
    </source>
</evidence>